<gene>
    <name evidence="2" type="ORF">GIY30_00275</name>
</gene>
<evidence type="ECO:0000313" key="2">
    <source>
        <dbReference type="EMBL" id="MXP19798.1"/>
    </source>
</evidence>
<dbReference type="EMBL" id="WMBR01000001">
    <property type="protein sequence ID" value="MXP19798.1"/>
    <property type="molecule type" value="Genomic_DNA"/>
</dbReference>
<dbReference type="Proteomes" id="UP000475545">
    <property type="component" value="Unassembled WGS sequence"/>
</dbReference>
<protein>
    <recommendedName>
        <fullName evidence="1">HD domain-containing protein</fullName>
    </recommendedName>
</protein>
<dbReference type="InterPro" id="IPR006674">
    <property type="entry name" value="HD_domain"/>
</dbReference>
<dbReference type="Gene3D" id="1.10.3210.10">
    <property type="entry name" value="Hypothetical protein af1432"/>
    <property type="match status" value="1"/>
</dbReference>
<organism evidence="2 3">
    <name type="scientific">Gordonia mangrovi</name>
    <dbReference type="NCBI Taxonomy" id="2665643"/>
    <lineage>
        <taxon>Bacteria</taxon>
        <taxon>Bacillati</taxon>
        <taxon>Actinomycetota</taxon>
        <taxon>Actinomycetes</taxon>
        <taxon>Mycobacteriales</taxon>
        <taxon>Gordoniaceae</taxon>
        <taxon>Gordonia</taxon>
    </lineage>
</organism>
<dbReference type="Pfam" id="PF01966">
    <property type="entry name" value="HD"/>
    <property type="match status" value="1"/>
</dbReference>
<dbReference type="SUPFAM" id="SSF109604">
    <property type="entry name" value="HD-domain/PDEase-like"/>
    <property type="match status" value="1"/>
</dbReference>
<sequence length="199" mass="21344">MNTEAGTHPLVLSAATLSRTLLAPLPSRVRHTEGVVSRAAALTDTVPVRARHTLLAAAWLHDVGYAPRLASTGFHPIDGARHLASLGWSPEICGLVAHHSGARFVADLQGLGDQLDEFEFVEDALTDALTVADQTSGPQGQPLTLEDRMQNMLSRHGSDSVNARAHPQRARYFRSAWARVAARRLVLSPDIGSLVPLAS</sequence>
<keyword evidence="3" id="KW-1185">Reference proteome</keyword>
<dbReference type="AlphaFoldDB" id="A0A6L7GMP8"/>
<evidence type="ECO:0000313" key="3">
    <source>
        <dbReference type="Proteomes" id="UP000475545"/>
    </source>
</evidence>
<feature type="domain" description="HD" evidence="1">
    <location>
        <begin position="29"/>
        <end position="106"/>
    </location>
</feature>
<accession>A0A6L7GMP8</accession>
<evidence type="ECO:0000259" key="1">
    <source>
        <dbReference type="Pfam" id="PF01966"/>
    </source>
</evidence>
<reference evidence="2 3" key="1">
    <citation type="submission" date="2019-11" db="EMBL/GenBank/DDBJ databases">
        <title>Gordonia sp. nov., a novel actinobacterium isolated from mangrove soil in Hainan.</title>
        <authorList>
            <person name="Huang X."/>
            <person name="Xie Y."/>
            <person name="Chu X."/>
            <person name="Xiao K."/>
        </authorList>
    </citation>
    <scope>NUCLEOTIDE SEQUENCE [LARGE SCALE GENOMIC DNA]</scope>
    <source>
        <strain evidence="2 3">HNM0687</strain>
    </source>
</reference>
<name>A0A6L7GMP8_9ACTN</name>
<comment type="caution">
    <text evidence="2">The sequence shown here is derived from an EMBL/GenBank/DDBJ whole genome shotgun (WGS) entry which is preliminary data.</text>
</comment>
<proteinExistence type="predicted"/>